<organism evidence="1 2">
    <name type="scientific">Streptomyces camponoticapitis</name>
    <dbReference type="NCBI Taxonomy" id="1616125"/>
    <lineage>
        <taxon>Bacteria</taxon>
        <taxon>Bacillati</taxon>
        <taxon>Actinomycetota</taxon>
        <taxon>Actinomycetes</taxon>
        <taxon>Kitasatosporales</taxon>
        <taxon>Streptomycetaceae</taxon>
        <taxon>Streptomyces</taxon>
    </lineage>
</organism>
<gene>
    <name evidence="1" type="ORF">GCM10011583_70240</name>
</gene>
<protein>
    <recommendedName>
        <fullName evidence="3">AP2/ERF domain-containing protein</fullName>
    </recommendedName>
</protein>
<keyword evidence="2" id="KW-1185">Reference proteome</keyword>
<proteinExistence type="predicted"/>
<evidence type="ECO:0000313" key="1">
    <source>
        <dbReference type="EMBL" id="GGK28188.1"/>
    </source>
</evidence>
<evidence type="ECO:0000313" key="2">
    <source>
        <dbReference type="Proteomes" id="UP000660265"/>
    </source>
</evidence>
<reference evidence="2" key="1">
    <citation type="journal article" date="2019" name="Int. J. Syst. Evol. Microbiol.">
        <title>The Global Catalogue of Microorganisms (GCM) 10K type strain sequencing project: providing services to taxonomists for standard genome sequencing and annotation.</title>
        <authorList>
            <consortium name="The Broad Institute Genomics Platform"/>
            <consortium name="The Broad Institute Genome Sequencing Center for Infectious Disease"/>
            <person name="Wu L."/>
            <person name="Ma J."/>
        </authorList>
    </citation>
    <scope>NUCLEOTIDE SEQUENCE [LARGE SCALE GENOMIC DNA]</scope>
    <source>
        <strain evidence="2">CGMCC 4.7275</strain>
    </source>
</reference>
<sequence length="116" mass="12623">MPGGEDLPGGWSMGQFLHLDIAAGTGAEFLPARITTTPERIQRKHTKGWTSKGARYVGRGARWDNPSRVIRRADTGGWHVEHDNVGNVGAFSKTEAHRFAVDAYRAHTPTRSATAG</sequence>
<comment type="caution">
    <text evidence="1">The sequence shown here is derived from an EMBL/GenBank/DDBJ whole genome shotgun (WGS) entry which is preliminary data.</text>
</comment>
<dbReference type="Proteomes" id="UP000660265">
    <property type="component" value="Unassembled WGS sequence"/>
</dbReference>
<dbReference type="EMBL" id="BMMV01000036">
    <property type="protein sequence ID" value="GGK28188.1"/>
    <property type="molecule type" value="Genomic_DNA"/>
</dbReference>
<evidence type="ECO:0008006" key="3">
    <source>
        <dbReference type="Google" id="ProtNLM"/>
    </source>
</evidence>
<accession>A0ABQ2EZC2</accession>
<name>A0ABQ2EZC2_9ACTN</name>